<organism evidence="1">
    <name type="scientific">uncultured Dysgonomonas sp</name>
    <dbReference type="NCBI Taxonomy" id="206096"/>
    <lineage>
        <taxon>Bacteria</taxon>
        <taxon>Pseudomonadati</taxon>
        <taxon>Bacteroidota</taxon>
        <taxon>Bacteroidia</taxon>
        <taxon>Bacteroidales</taxon>
        <taxon>Dysgonomonadaceae</taxon>
        <taxon>Dysgonomonas</taxon>
        <taxon>environmental samples</taxon>
    </lineage>
</organism>
<gene>
    <name evidence="1" type="ORF">KL86DYS1_31437</name>
</gene>
<dbReference type="AlphaFoldDB" id="A0A212K4V7"/>
<sequence>MERKSALNKPDSRLLKQLKEKNDAKNFYRKTRFVYRNIDYYSSARYYRNFNLAD</sequence>
<name>A0A212K4V7_9BACT</name>
<proteinExistence type="predicted"/>
<reference evidence="1" key="1">
    <citation type="submission" date="2016-04" db="EMBL/GenBank/DDBJ databases">
        <authorList>
            <person name="Evans L.H."/>
            <person name="Alamgir A."/>
            <person name="Owens N."/>
            <person name="Weber N.D."/>
            <person name="Virtaneva K."/>
            <person name="Barbian K."/>
            <person name="Babar A."/>
            <person name="Rosenke K."/>
        </authorList>
    </citation>
    <scope>NUCLEOTIDE SEQUENCE</scope>
    <source>
        <strain evidence="1">86-1</strain>
    </source>
</reference>
<accession>A0A212K4V7</accession>
<evidence type="ECO:0000313" key="1">
    <source>
        <dbReference type="EMBL" id="SBW06672.1"/>
    </source>
</evidence>
<dbReference type="EMBL" id="FLUM01000003">
    <property type="protein sequence ID" value="SBW06672.1"/>
    <property type="molecule type" value="Genomic_DNA"/>
</dbReference>
<protein>
    <submittedName>
        <fullName evidence="1">Uncharacterized protein</fullName>
    </submittedName>
</protein>